<dbReference type="InterPro" id="IPR003804">
    <property type="entry name" value="Lactate_perm"/>
</dbReference>
<dbReference type="PANTHER" id="PTHR30003:SF0">
    <property type="entry name" value="GLYCOLATE PERMEASE GLCA-RELATED"/>
    <property type="match status" value="1"/>
</dbReference>
<dbReference type="Pfam" id="PF02652">
    <property type="entry name" value="Lactate_perm"/>
    <property type="match status" value="1"/>
</dbReference>
<dbReference type="GO" id="GO:0005886">
    <property type="term" value="C:plasma membrane"/>
    <property type="evidence" value="ECO:0007669"/>
    <property type="project" value="UniProtKB-SubCell"/>
</dbReference>
<evidence type="ECO:0000256" key="2">
    <source>
        <dbReference type="ARBA" id="ARBA00010100"/>
    </source>
</evidence>
<feature type="transmembrane region" description="Helical" evidence="8">
    <location>
        <begin position="225"/>
        <end position="246"/>
    </location>
</feature>
<feature type="transmembrane region" description="Helical" evidence="8">
    <location>
        <begin position="5"/>
        <end position="24"/>
    </location>
</feature>
<comment type="subcellular location">
    <subcellularLocation>
        <location evidence="1 8">Cell membrane</location>
        <topology evidence="1 8">Multi-pass membrane protein</topology>
    </subcellularLocation>
</comment>
<sequence>MYAILAFIPIIVTVVLMVAFNWPAKRALPLAWVLAAIIGVAVWKMSIGAVALQTVIGFLEAFAVLVIIFGAILIMNTLSSSGAMAAINGMFTGISPDARIQAVIIGFIFGAFIEGAAGFGTPAALAAPLLISVGFPPLAAAVVALIYNSVPVCYGAVGTPTNSAMATLGESVTSLGGNVDSFKADLTFFSAVNMAVGAFFIVTIGIILLVTMFGKDAEHKKVSKAFEVLPFIIFVCLVFDVIYLLIAKFIGPELVSLVAAVITLFVVLFTSKKGFLMPKNIWTFGEKATWDHSWLSTTEVPEPKQSDMSLVKAWIPYLLIGLALVITRVWSTLQPDSWAGAMKAFKVTLPLFGGASWSWAILWNPGIIFIIVGLITIPLHGMNGDTVKEAWKNSFNQVKGAAIALLFGVAMVYIFRNSANDGIQVSYMIDGRTAGLGSMLTMMADGLGSIFRGAYIVIAPLIGVLGSFMSGSNTVSNTLFSSLQFETATLVGLPQVIIVALQNNGGAIGNMVCVNNVVSACATTGTIGNEGKIIRTDFLPCIVYCVIVIVVSLIVISLGGATVLGA</sequence>
<evidence type="ECO:0000256" key="1">
    <source>
        <dbReference type="ARBA" id="ARBA00004651"/>
    </source>
</evidence>
<reference evidence="9 10" key="1">
    <citation type="submission" date="2018-08" db="EMBL/GenBank/DDBJ databases">
        <title>A genome reference for cultivated species of the human gut microbiota.</title>
        <authorList>
            <person name="Zou Y."/>
            <person name="Xue W."/>
            <person name="Luo G."/>
        </authorList>
    </citation>
    <scope>NUCLEOTIDE SEQUENCE [LARGE SCALE GENOMIC DNA]</scope>
    <source>
        <strain evidence="9 10">AF45-17</strain>
    </source>
</reference>
<feature type="transmembrane region" description="Helical" evidence="8">
    <location>
        <begin position="252"/>
        <end position="270"/>
    </location>
</feature>
<comment type="similarity">
    <text evidence="2 8">Belongs to the lactate permease family.</text>
</comment>
<gene>
    <name evidence="9" type="ORF">DW070_07570</name>
</gene>
<feature type="transmembrane region" description="Helical" evidence="8">
    <location>
        <begin position="188"/>
        <end position="213"/>
    </location>
</feature>
<keyword evidence="7 8" id="KW-0472">Membrane</keyword>
<evidence type="ECO:0000256" key="5">
    <source>
        <dbReference type="ARBA" id="ARBA00022692"/>
    </source>
</evidence>
<feature type="transmembrane region" description="Helical" evidence="8">
    <location>
        <begin position="30"/>
        <end position="52"/>
    </location>
</feature>
<feature type="transmembrane region" description="Helical" evidence="8">
    <location>
        <begin position="398"/>
        <end position="415"/>
    </location>
</feature>
<feature type="transmembrane region" description="Helical" evidence="8">
    <location>
        <begin position="541"/>
        <end position="564"/>
    </location>
</feature>
<feature type="transmembrane region" description="Helical" evidence="8">
    <location>
        <begin position="59"/>
        <end position="78"/>
    </location>
</feature>
<feature type="transmembrane region" description="Helical" evidence="8">
    <location>
        <begin position="351"/>
        <end position="377"/>
    </location>
</feature>
<evidence type="ECO:0000256" key="4">
    <source>
        <dbReference type="ARBA" id="ARBA00022475"/>
    </source>
</evidence>
<feature type="transmembrane region" description="Helical" evidence="8">
    <location>
        <begin position="124"/>
        <end position="147"/>
    </location>
</feature>
<keyword evidence="6 8" id="KW-1133">Transmembrane helix</keyword>
<keyword evidence="4 8" id="KW-1003">Cell membrane</keyword>
<name>A0A3E2TNX7_9FIRM</name>
<feature type="transmembrane region" description="Helical" evidence="8">
    <location>
        <begin position="98"/>
        <end position="117"/>
    </location>
</feature>
<keyword evidence="5 8" id="KW-0812">Transmembrane</keyword>
<dbReference type="GO" id="GO:0015295">
    <property type="term" value="F:solute:proton symporter activity"/>
    <property type="evidence" value="ECO:0007669"/>
    <property type="project" value="TreeGrafter"/>
</dbReference>
<dbReference type="Proteomes" id="UP000260773">
    <property type="component" value="Unassembled WGS sequence"/>
</dbReference>
<dbReference type="EMBL" id="QVEP01000014">
    <property type="protein sequence ID" value="RGB80050.1"/>
    <property type="molecule type" value="Genomic_DNA"/>
</dbReference>
<organism evidence="9 10">
    <name type="scientific">Coprococcus catus</name>
    <dbReference type="NCBI Taxonomy" id="116085"/>
    <lineage>
        <taxon>Bacteria</taxon>
        <taxon>Bacillati</taxon>
        <taxon>Bacillota</taxon>
        <taxon>Clostridia</taxon>
        <taxon>Lachnospirales</taxon>
        <taxon>Lachnospiraceae</taxon>
        <taxon>Coprococcus</taxon>
    </lineage>
</organism>
<dbReference type="RefSeq" id="WP_117528132.1">
    <property type="nucleotide sequence ID" value="NZ_JAQCWV010000001.1"/>
</dbReference>
<evidence type="ECO:0000256" key="6">
    <source>
        <dbReference type="ARBA" id="ARBA00022989"/>
    </source>
</evidence>
<feature type="transmembrane region" description="Helical" evidence="8">
    <location>
        <begin position="449"/>
        <end position="469"/>
    </location>
</feature>
<comment type="caution">
    <text evidence="9">The sequence shown here is derived from an EMBL/GenBank/DDBJ whole genome shotgun (WGS) entry which is preliminary data.</text>
</comment>
<evidence type="ECO:0000313" key="10">
    <source>
        <dbReference type="Proteomes" id="UP000260773"/>
    </source>
</evidence>
<keyword evidence="3 8" id="KW-0813">Transport</keyword>
<evidence type="ECO:0000256" key="3">
    <source>
        <dbReference type="ARBA" id="ARBA00022448"/>
    </source>
</evidence>
<dbReference type="GO" id="GO:0015129">
    <property type="term" value="F:lactate transmembrane transporter activity"/>
    <property type="evidence" value="ECO:0007669"/>
    <property type="project" value="UniProtKB-UniRule"/>
</dbReference>
<accession>A0A3E2TNX7</accession>
<comment type="function">
    <text evidence="8">Uptake of L-lactate across the membrane. Can also transport D-lactate and glycolate.</text>
</comment>
<dbReference type="PANTHER" id="PTHR30003">
    <property type="entry name" value="L-LACTATE PERMEASE"/>
    <property type="match status" value="1"/>
</dbReference>
<evidence type="ECO:0000256" key="7">
    <source>
        <dbReference type="ARBA" id="ARBA00023136"/>
    </source>
</evidence>
<feature type="transmembrane region" description="Helical" evidence="8">
    <location>
        <begin position="314"/>
        <end position="331"/>
    </location>
</feature>
<evidence type="ECO:0000256" key="8">
    <source>
        <dbReference type="RuleBase" id="RU365092"/>
    </source>
</evidence>
<proteinExistence type="inferred from homology"/>
<protein>
    <recommendedName>
        <fullName evidence="8">L-lactate permease</fullName>
    </recommendedName>
</protein>
<dbReference type="AlphaFoldDB" id="A0A3E2TNX7"/>
<evidence type="ECO:0000313" key="9">
    <source>
        <dbReference type="EMBL" id="RGB80050.1"/>
    </source>
</evidence>